<protein>
    <submittedName>
        <fullName evidence="7">Uncharacterized protein LOC136084014</fullName>
    </submittedName>
</protein>
<evidence type="ECO:0000259" key="5">
    <source>
        <dbReference type="PROSITE" id="PS50011"/>
    </source>
</evidence>
<dbReference type="Proteomes" id="UP001652625">
    <property type="component" value="Chromosome 08"/>
</dbReference>
<feature type="region of interest" description="Disordered" evidence="4">
    <location>
        <begin position="25"/>
        <end position="58"/>
    </location>
</feature>
<keyword evidence="2 3" id="KW-0067">ATP-binding</keyword>
<feature type="compositionally biased region" description="Basic and acidic residues" evidence="4">
    <location>
        <begin position="173"/>
        <end position="182"/>
    </location>
</feature>
<keyword evidence="6" id="KW-1185">Reference proteome</keyword>
<dbReference type="CDD" id="cd13999">
    <property type="entry name" value="STKc_MAP3K-like"/>
    <property type="match status" value="1"/>
</dbReference>
<feature type="compositionally biased region" description="Low complexity" evidence="4">
    <location>
        <begin position="25"/>
        <end position="54"/>
    </location>
</feature>
<dbReference type="Gene3D" id="3.30.200.20">
    <property type="entry name" value="Phosphorylase Kinase, domain 1"/>
    <property type="match status" value="1"/>
</dbReference>
<dbReference type="PROSITE" id="PS00108">
    <property type="entry name" value="PROTEIN_KINASE_ST"/>
    <property type="match status" value="1"/>
</dbReference>
<dbReference type="RefSeq" id="XP_065660082.1">
    <property type="nucleotide sequence ID" value="XM_065804010.1"/>
</dbReference>
<dbReference type="Pfam" id="PF00069">
    <property type="entry name" value="Pkinase"/>
    <property type="match status" value="1"/>
</dbReference>
<dbReference type="PROSITE" id="PS50011">
    <property type="entry name" value="PROTEIN_KINASE_DOM"/>
    <property type="match status" value="1"/>
</dbReference>
<organism evidence="6 7">
    <name type="scientific">Hydra vulgaris</name>
    <name type="common">Hydra</name>
    <name type="synonym">Hydra attenuata</name>
    <dbReference type="NCBI Taxonomy" id="6087"/>
    <lineage>
        <taxon>Eukaryota</taxon>
        <taxon>Metazoa</taxon>
        <taxon>Cnidaria</taxon>
        <taxon>Hydrozoa</taxon>
        <taxon>Hydroidolina</taxon>
        <taxon>Anthoathecata</taxon>
        <taxon>Aplanulata</taxon>
        <taxon>Hydridae</taxon>
        <taxon>Hydra</taxon>
    </lineage>
</organism>
<name>A0ABM4CEG7_HYDVU</name>
<evidence type="ECO:0000313" key="7">
    <source>
        <dbReference type="RefSeq" id="XP_065660082.1"/>
    </source>
</evidence>
<dbReference type="Gene3D" id="1.10.510.10">
    <property type="entry name" value="Transferase(Phosphotransferase) domain 1"/>
    <property type="match status" value="1"/>
</dbReference>
<dbReference type="GeneID" id="136084014"/>
<dbReference type="PANTHER" id="PTHR44329:SF298">
    <property type="entry name" value="MIXED LINEAGE KINASE DOMAIN-LIKE PROTEIN"/>
    <property type="match status" value="1"/>
</dbReference>
<dbReference type="SMART" id="SM00220">
    <property type="entry name" value="S_TKc"/>
    <property type="match status" value="1"/>
</dbReference>
<evidence type="ECO:0000256" key="2">
    <source>
        <dbReference type="ARBA" id="ARBA00022840"/>
    </source>
</evidence>
<dbReference type="InterPro" id="IPR008271">
    <property type="entry name" value="Ser/Thr_kinase_AS"/>
</dbReference>
<proteinExistence type="predicted"/>
<dbReference type="InterPro" id="IPR011009">
    <property type="entry name" value="Kinase-like_dom_sf"/>
</dbReference>
<feature type="region of interest" description="Disordered" evidence="4">
    <location>
        <begin position="162"/>
        <end position="182"/>
    </location>
</feature>
<dbReference type="SUPFAM" id="SSF56112">
    <property type="entry name" value="Protein kinase-like (PK-like)"/>
    <property type="match status" value="1"/>
</dbReference>
<dbReference type="InterPro" id="IPR051681">
    <property type="entry name" value="Ser/Thr_Kinases-Pseudokinases"/>
</dbReference>
<accession>A0ABM4CEG7</accession>
<evidence type="ECO:0000256" key="1">
    <source>
        <dbReference type="ARBA" id="ARBA00022741"/>
    </source>
</evidence>
<feature type="binding site" evidence="3">
    <location>
        <position position="332"/>
    </location>
    <ligand>
        <name>ATP</name>
        <dbReference type="ChEBI" id="CHEBI:30616"/>
    </ligand>
</feature>
<dbReference type="InterPro" id="IPR017441">
    <property type="entry name" value="Protein_kinase_ATP_BS"/>
</dbReference>
<evidence type="ECO:0000256" key="3">
    <source>
        <dbReference type="PROSITE-ProRule" id="PRU10141"/>
    </source>
</evidence>
<feature type="domain" description="Protein kinase" evidence="5">
    <location>
        <begin position="304"/>
        <end position="573"/>
    </location>
</feature>
<feature type="compositionally biased region" description="Polar residues" evidence="4">
    <location>
        <begin position="162"/>
        <end position="172"/>
    </location>
</feature>
<keyword evidence="1 3" id="KW-0547">Nucleotide-binding</keyword>
<evidence type="ECO:0000256" key="4">
    <source>
        <dbReference type="SAM" id="MobiDB-lite"/>
    </source>
</evidence>
<evidence type="ECO:0000313" key="6">
    <source>
        <dbReference type="Proteomes" id="UP001652625"/>
    </source>
</evidence>
<dbReference type="PANTHER" id="PTHR44329">
    <property type="entry name" value="SERINE/THREONINE-PROTEIN KINASE TNNI3K-RELATED"/>
    <property type="match status" value="1"/>
</dbReference>
<sequence>MPKTYVDNAYNRSVGRVGMVHGSAVISSGSSGSSSRQSSYTGYASHSSGSTSSSNRSYVDNAYNRSVGRVGLEVGSMVISKNNDSSTKSNHHSNEKTYVDNSFNRRVGRAGLEVGSMVISKNNDSSKKSNHHSNEKTYVDNSFNRRVGRVGLEVGSVVISKNNDSSTQSNHQFPEKSQKTKIHEEKRMGVEAVKLTENNHKSKKVYVDNAFNRRHGRVGLPLGSKPLRKKVEAVAIPTFPYEEICPQLNDYSEYDNKLQEIIQNLMDRRAIENNLALDSQELIPINTLQSFANISGKDVAYEELELVKKIGSGGFGEVYLSKWKDTIVAVKKLRLQRISKNRLKDFTKEVTNYYMLNHPNVVKFLGACTVTPNLCIIMEYMDMSLFEAKIDIDFSEEERLKIISHVCKGLLYLHENRIAHCDLKTQNILIRYNEKENVCVAKICDFGLSIIKHNTETSGSSIEQHFKNIGTPRYSAPEVLRGELIAASAWFMCDIYSLSLILFEIIYEEEPFNNLSYVQLQKQVGENGITPDIPKDVSVDINIINLMKSCWKFSPVQRPKINEIEKKVNHITKIYCD</sequence>
<dbReference type="PROSITE" id="PS00107">
    <property type="entry name" value="PROTEIN_KINASE_ATP"/>
    <property type="match status" value="1"/>
</dbReference>
<reference evidence="7" key="1">
    <citation type="submission" date="2025-08" db="UniProtKB">
        <authorList>
            <consortium name="RefSeq"/>
        </authorList>
    </citation>
    <scope>IDENTIFICATION</scope>
</reference>
<gene>
    <name evidence="7" type="primary">LOC136084014</name>
</gene>
<dbReference type="InterPro" id="IPR000719">
    <property type="entry name" value="Prot_kinase_dom"/>
</dbReference>